<feature type="compositionally biased region" description="Acidic residues" evidence="1">
    <location>
        <begin position="390"/>
        <end position="412"/>
    </location>
</feature>
<feature type="compositionally biased region" description="Basic and acidic residues" evidence="1">
    <location>
        <begin position="413"/>
        <end position="457"/>
    </location>
</feature>
<feature type="compositionally biased region" description="Basic and acidic residues" evidence="1">
    <location>
        <begin position="583"/>
        <end position="609"/>
    </location>
</feature>
<sequence>MYIHSRYTSSHIAVANINETKVTAVVKETASPAPAKTTDAIGNVFVLVPQTTTNKMAVATPIEVVVVKPTEAAAVNPTDAAAAIPPDNTAVNPAQVAAEDPNQAATATTDQMDTATGPEIATATATGTTTDEMPTPILSKKEEAAIQAAIREEMRFNDADMTNYVNFLVDKHGLESDLKWQAVNVAPVFDAATLNKTPVYPSSSDPVDEFAPSLNVVDEDLENRGWFASLTGGFRNIHMPGRAALKQDERHVKLQTLNDYGEEDKKGFMGKTKTEIKHLKEIDDYKRREVGLTRKVAEALAKQMLKDQPVKETKSGTSDSKGGKAAKTSEASAISATGEVTEEGEVPSWIDGFRVFRFTDDGQLVSYEKSDGNDDGGEELILDEDEEFFDISDEESEFLDTQPEMESEEESKEESKEESNDQSKEDAKDESKEDTEDKPKESPKESSKDNPEEKPDAAFDNTPDVALADLAIEMPDALPPSGPALDIPPVDKSAAALAAAFKSMNDMQAAQFKANQDFIAALESLAQPPEAVPQEPVAVEKRSEAKPFVKRHDPAADIAAPVPAPPGTPAPAVGSVGQPTANDPKKNTKLDTKQNPKREPKQEPKKDAKATPVNSTTTTSQAMTTLTTTIDNKAVKTVVSLASITSTANQMGHRPFGDLEKLFNESIAHMVPISKNTTGYAMLDKIAALNVSQMLHNDSFVMTYRDSNMVTVTTLNDMVLVVDGDVKFAITNGGANVTNLTPKEVDLDNFLAAPIPLGEEEENKNEKMDESNESTSSKPSKRIKPTKFVPSKRKSPVKTKAVVPTELPSMSKLKVPKGVIHLPVSGRGFVRNIEAPSEPVWTELGRGRKASKNKKPVFRSEYKRVHERRKGDPPLLPEVPKGALDASGLMIGISTTYSRLHNNDFAAIDDWARWLTDGQGHSNGAFLFLVLHRPRNNETAAVRALMEEQGLFFDIFEDWGHVHEGDGGGPKDVHPLPVVPDADAIRYANMLGWMRDYTYTNFGSGRPDVLYEAQIQDNANKTLHKTMQAEMWNMLVYALLDDDIFVPDMNRLVAKLREHQGLLPDFDPHVALPDSELRHDKNMWLGFPSDPWSDWDFHNGTTLYNQYWWEQSTFGRPVTTSNLGADFLDPNSSAHLPTAYGGRALFLSSDLAHRIADLTCMRCSLGDNLINTVFKANRAAFHRGEHPEAGWDEQIYRCVVQSFPDVRLRLIPSYYSPSDAAVYGSEWQDATKGGDFEKHLARLTQYNGGTHPLVMHNYRTWHNYDVGTAHQVTTVCGSDCFLQRFVFADNWVLTNGHSLTHYDSLRTVPLERRGGFDGIDFKDLGDPAEMKTPSMLERYHAHQERRRYYDALHIKMEHAERPRDAHALDWTGQQKTYRIVETTVAPDGTVIQAYLRRGATNLRNLAGIGGQEHFDDVQRRRAIPGLAMAGLDGSLTDQATEAPAPDKDELFVVLWKPAEQDKKGHLPISKGLMHGPTALPHRGMNLLFVLCLLTVFLAYPVGAVCLSRSSTAGLKRFALMVFLCLFVIPVLIWIGRHVSLPTHAAERLARPLKGI</sequence>
<feature type="region of interest" description="Disordered" evidence="1">
    <location>
        <begin position="390"/>
        <end position="489"/>
    </location>
</feature>
<feature type="region of interest" description="Disordered" evidence="1">
    <location>
        <begin position="756"/>
        <end position="803"/>
    </location>
</feature>
<feature type="compositionally biased region" description="Basic residues" evidence="1">
    <location>
        <begin position="779"/>
        <end position="797"/>
    </location>
</feature>
<dbReference type="EMBL" id="CAWUHD010000191">
    <property type="protein sequence ID" value="CAK7237765.1"/>
    <property type="molecule type" value="Genomic_DNA"/>
</dbReference>
<keyword evidence="2" id="KW-0472">Membrane</keyword>
<gene>
    <name evidence="3" type="ORF">SEUCBS140593_010111</name>
</gene>
<feature type="transmembrane region" description="Helical" evidence="2">
    <location>
        <begin position="1517"/>
        <end position="1535"/>
    </location>
</feature>
<feature type="region of interest" description="Disordered" evidence="1">
    <location>
        <begin position="557"/>
        <end position="620"/>
    </location>
</feature>
<protein>
    <submittedName>
        <fullName evidence="3">Uncharacterized protein</fullName>
    </submittedName>
</protein>
<keyword evidence="2" id="KW-1133">Transmembrane helix</keyword>
<proteinExistence type="predicted"/>
<feature type="region of interest" description="Disordered" evidence="1">
    <location>
        <begin position="307"/>
        <end position="344"/>
    </location>
</feature>
<comment type="caution">
    <text evidence="3">The sequence shown here is derived from an EMBL/GenBank/DDBJ whole genome shotgun (WGS) entry which is preliminary data.</text>
</comment>
<name>A0ABP0D1V8_9PEZI</name>
<feature type="transmembrane region" description="Helical" evidence="2">
    <location>
        <begin position="1486"/>
        <end position="1505"/>
    </location>
</feature>
<evidence type="ECO:0000256" key="1">
    <source>
        <dbReference type="SAM" id="MobiDB-lite"/>
    </source>
</evidence>
<dbReference type="Proteomes" id="UP001642482">
    <property type="component" value="Unassembled WGS sequence"/>
</dbReference>
<accession>A0ABP0D1V8</accession>
<reference evidence="3 4" key="1">
    <citation type="submission" date="2024-01" db="EMBL/GenBank/DDBJ databases">
        <authorList>
            <person name="Allen C."/>
            <person name="Tagirdzhanova G."/>
        </authorList>
    </citation>
    <scope>NUCLEOTIDE SEQUENCE [LARGE SCALE GENOMIC DNA]</scope>
</reference>
<evidence type="ECO:0000313" key="3">
    <source>
        <dbReference type="EMBL" id="CAK7237765.1"/>
    </source>
</evidence>
<keyword evidence="4" id="KW-1185">Reference proteome</keyword>
<evidence type="ECO:0000256" key="2">
    <source>
        <dbReference type="SAM" id="Phobius"/>
    </source>
</evidence>
<evidence type="ECO:0000313" key="4">
    <source>
        <dbReference type="Proteomes" id="UP001642482"/>
    </source>
</evidence>
<keyword evidence="2" id="KW-0812">Transmembrane</keyword>
<organism evidence="3 4">
    <name type="scientific">Sporothrix eucalyptigena</name>
    <dbReference type="NCBI Taxonomy" id="1812306"/>
    <lineage>
        <taxon>Eukaryota</taxon>
        <taxon>Fungi</taxon>
        <taxon>Dikarya</taxon>
        <taxon>Ascomycota</taxon>
        <taxon>Pezizomycotina</taxon>
        <taxon>Sordariomycetes</taxon>
        <taxon>Sordariomycetidae</taxon>
        <taxon>Ophiostomatales</taxon>
        <taxon>Ophiostomataceae</taxon>
        <taxon>Sporothrix</taxon>
    </lineage>
</organism>